<protein>
    <submittedName>
        <fullName evidence="1">Uncharacterized protein</fullName>
    </submittedName>
</protein>
<gene>
    <name evidence="1" type="ORF">GDO81_014123</name>
</gene>
<comment type="caution">
    <text evidence="1">The sequence shown here is derived from an EMBL/GenBank/DDBJ whole genome shotgun (WGS) entry which is preliminary data.</text>
</comment>
<evidence type="ECO:0000313" key="2">
    <source>
        <dbReference type="Proteomes" id="UP000824782"/>
    </source>
</evidence>
<keyword evidence="2" id="KW-1185">Reference proteome</keyword>
<evidence type="ECO:0000313" key="1">
    <source>
        <dbReference type="EMBL" id="KAG8568729.1"/>
    </source>
</evidence>
<organism evidence="1 2">
    <name type="scientific">Engystomops pustulosus</name>
    <name type="common">Tungara frog</name>
    <name type="synonym">Physalaemus pustulosus</name>
    <dbReference type="NCBI Taxonomy" id="76066"/>
    <lineage>
        <taxon>Eukaryota</taxon>
        <taxon>Metazoa</taxon>
        <taxon>Chordata</taxon>
        <taxon>Craniata</taxon>
        <taxon>Vertebrata</taxon>
        <taxon>Euteleostomi</taxon>
        <taxon>Amphibia</taxon>
        <taxon>Batrachia</taxon>
        <taxon>Anura</taxon>
        <taxon>Neobatrachia</taxon>
        <taxon>Hyloidea</taxon>
        <taxon>Leptodactylidae</taxon>
        <taxon>Leiuperinae</taxon>
        <taxon>Engystomops</taxon>
    </lineage>
</organism>
<accession>A0AAV7B874</accession>
<dbReference type="AlphaFoldDB" id="A0AAV7B874"/>
<sequence>MQASFMATVEPGDGLSTTNIINLTNLSLDPDCVSLPKDLILPLLTSLILSNLRSIYSKPPAKLVSKNYFMKKALMLLLMRSVKLPGTSI</sequence>
<dbReference type="Proteomes" id="UP000824782">
    <property type="component" value="Unassembled WGS sequence"/>
</dbReference>
<proteinExistence type="predicted"/>
<reference evidence="1" key="1">
    <citation type="thesis" date="2020" institute="ProQuest LLC" country="789 East Eisenhower Parkway, Ann Arbor, MI, USA">
        <title>Comparative Genomics and Chromosome Evolution.</title>
        <authorList>
            <person name="Mudd A.B."/>
        </authorList>
    </citation>
    <scope>NUCLEOTIDE SEQUENCE</scope>
    <source>
        <strain evidence="1">237g6f4</strain>
        <tissue evidence="1">Blood</tissue>
    </source>
</reference>
<dbReference type="EMBL" id="WNYA01000006">
    <property type="protein sequence ID" value="KAG8568729.1"/>
    <property type="molecule type" value="Genomic_DNA"/>
</dbReference>
<name>A0AAV7B874_ENGPU</name>